<evidence type="ECO:0000313" key="2">
    <source>
        <dbReference type="EnsemblPlants" id="TuG1812G0100002188.01.T01.cds450932"/>
    </source>
</evidence>
<keyword evidence="3" id="KW-1185">Reference proteome</keyword>
<reference evidence="2" key="3">
    <citation type="submission" date="2022-06" db="UniProtKB">
        <authorList>
            <consortium name="EnsemblPlants"/>
        </authorList>
    </citation>
    <scope>IDENTIFICATION</scope>
</reference>
<sequence>MPLYWVLAAAAAESRACIAPAYSTTLSTSWKTALAASSSLMRSIHAASSGALPASINLSPESLSVARTHGTMLPSRTSTYPTQSPPKKPFPLEHSLRPSSRGPSAAAVCLVHSALSSSVFTLNTFPHGASSLSST</sequence>
<dbReference type="Proteomes" id="UP000015106">
    <property type="component" value="Chromosome 1"/>
</dbReference>
<gene>
    <name evidence="2" type="primary">LOC125510194</name>
</gene>
<organism evidence="2 3">
    <name type="scientific">Triticum urartu</name>
    <name type="common">Red wild einkorn</name>
    <name type="synonym">Crithodium urartu</name>
    <dbReference type="NCBI Taxonomy" id="4572"/>
    <lineage>
        <taxon>Eukaryota</taxon>
        <taxon>Viridiplantae</taxon>
        <taxon>Streptophyta</taxon>
        <taxon>Embryophyta</taxon>
        <taxon>Tracheophyta</taxon>
        <taxon>Spermatophyta</taxon>
        <taxon>Magnoliopsida</taxon>
        <taxon>Liliopsida</taxon>
        <taxon>Poales</taxon>
        <taxon>Poaceae</taxon>
        <taxon>BOP clade</taxon>
        <taxon>Pooideae</taxon>
        <taxon>Triticodae</taxon>
        <taxon>Triticeae</taxon>
        <taxon>Triticinae</taxon>
        <taxon>Triticum</taxon>
    </lineage>
</organism>
<reference evidence="2" key="2">
    <citation type="submission" date="2018-03" db="EMBL/GenBank/DDBJ databases">
        <title>The Triticum urartu genome reveals the dynamic nature of wheat genome evolution.</title>
        <authorList>
            <person name="Ling H."/>
            <person name="Ma B."/>
            <person name="Shi X."/>
            <person name="Liu H."/>
            <person name="Dong L."/>
            <person name="Sun H."/>
            <person name="Cao Y."/>
            <person name="Gao Q."/>
            <person name="Zheng S."/>
            <person name="Li Y."/>
            <person name="Yu Y."/>
            <person name="Du H."/>
            <person name="Qi M."/>
            <person name="Li Y."/>
            <person name="Yu H."/>
            <person name="Cui Y."/>
            <person name="Wang N."/>
            <person name="Chen C."/>
            <person name="Wu H."/>
            <person name="Zhao Y."/>
            <person name="Zhang J."/>
            <person name="Li Y."/>
            <person name="Zhou W."/>
            <person name="Zhang B."/>
            <person name="Hu W."/>
            <person name="Eijk M."/>
            <person name="Tang J."/>
            <person name="Witsenboer H."/>
            <person name="Zhao S."/>
            <person name="Li Z."/>
            <person name="Zhang A."/>
            <person name="Wang D."/>
            <person name="Liang C."/>
        </authorList>
    </citation>
    <scope>NUCLEOTIDE SEQUENCE [LARGE SCALE GENOMIC DNA]</scope>
    <source>
        <strain evidence="2">cv. G1812</strain>
    </source>
</reference>
<protein>
    <submittedName>
        <fullName evidence="2">Uncharacterized protein</fullName>
    </submittedName>
</protein>
<feature type="region of interest" description="Disordered" evidence="1">
    <location>
        <begin position="67"/>
        <end position="102"/>
    </location>
</feature>
<evidence type="ECO:0000313" key="3">
    <source>
        <dbReference type="Proteomes" id="UP000015106"/>
    </source>
</evidence>
<dbReference type="AlphaFoldDB" id="A0A8R7NYY7"/>
<proteinExistence type="predicted"/>
<dbReference type="EnsemblPlants" id="TuG1812G0100002188.01.T01">
    <property type="protein sequence ID" value="TuG1812G0100002188.01.T01.cds450932"/>
    <property type="gene ID" value="TuG1812G0100002188.01"/>
</dbReference>
<name>A0A8R7NYY7_TRIUA</name>
<evidence type="ECO:0000256" key="1">
    <source>
        <dbReference type="SAM" id="MobiDB-lite"/>
    </source>
</evidence>
<accession>A0A8R7NYY7</accession>
<reference evidence="3" key="1">
    <citation type="journal article" date="2013" name="Nature">
        <title>Draft genome of the wheat A-genome progenitor Triticum urartu.</title>
        <authorList>
            <person name="Ling H.Q."/>
            <person name="Zhao S."/>
            <person name="Liu D."/>
            <person name="Wang J."/>
            <person name="Sun H."/>
            <person name="Zhang C."/>
            <person name="Fan H."/>
            <person name="Li D."/>
            <person name="Dong L."/>
            <person name="Tao Y."/>
            <person name="Gao C."/>
            <person name="Wu H."/>
            <person name="Li Y."/>
            <person name="Cui Y."/>
            <person name="Guo X."/>
            <person name="Zheng S."/>
            <person name="Wang B."/>
            <person name="Yu K."/>
            <person name="Liang Q."/>
            <person name="Yang W."/>
            <person name="Lou X."/>
            <person name="Chen J."/>
            <person name="Feng M."/>
            <person name="Jian J."/>
            <person name="Zhang X."/>
            <person name="Luo G."/>
            <person name="Jiang Y."/>
            <person name="Liu J."/>
            <person name="Wang Z."/>
            <person name="Sha Y."/>
            <person name="Zhang B."/>
            <person name="Wu H."/>
            <person name="Tang D."/>
            <person name="Shen Q."/>
            <person name="Xue P."/>
            <person name="Zou S."/>
            <person name="Wang X."/>
            <person name="Liu X."/>
            <person name="Wang F."/>
            <person name="Yang Y."/>
            <person name="An X."/>
            <person name="Dong Z."/>
            <person name="Zhang K."/>
            <person name="Zhang X."/>
            <person name="Luo M.C."/>
            <person name="Dvorak J."/>
            <person name="Tong Y."/>
            <person name="Wang J."/>
            <person name="Yang H."/>
            <person name="Li Z."/>
            <person name="Wang D."/>
            <person name="Zhang A."/>
            <person name="Wang J."/>
        </authorList>
    </citation>
    <scope>NUCLEOTIDE SEQUENCE</scope>
    <source>
        <strain evidence="3">cv. G1812</strain>
    </source>
</reference>
<dbReference type="Gramene" id="TuG1812G0100002188.01.T01">
    <property type="protein sequence ID" value="TuG1812G0100002188.01.T01.cds450932"/>
    <property type="gene ID" value="TuG1812G0100002188.01"/>
</dbReference>